<feature type="compositionally biased region" description="Basic residues" evidence="1">
    <location>
        <begin position="78"/>
        <end position="94"/>
    </location>
</feature>
<proteinExistence type="predicted"/>
<reference evidence="2" key="1">
    <citation type="submission" date="2020-01" db="EMBL/GenBank/DDBJ databases">
        <title>Novel CRESS-DNA virus.</title>
        <authorList>
            <person name="Liu Q."/>
            <person name="Shan T."/>
            <person name="Yang S."/>
            <person name="Zhang W."/>
        </authorList>
    </citation>
    <scope>NUCLEOTIDE SEQUENCE</scope>
    <source>
        <strain evidence="2">Cra070cir1</strain>
    </source>
</reference>
<protein>
    <submittedName>
        <fullName evidence="2">Capsid protein</fullName>
    </submittedName>
</protein>
<evidence type="ECO:0000256" key="1">
    <source>
        <dbReference type="SAM" id="MobiDB-lite"/>
    </source>
</evidence>
<evidence type="ECO:0000313" key="2">
    <source>
        <dbReference type="EMBL" id="QJI53463.1"/>
    </source>
</evidence>
<sequence length="421" mass="47122">MSARQRSLIRSGRRVSGDILSNLLGPIQRGRSRTRSPPSTQRTARHRSMRSMSRGSTRSGASSVGSVARTTATERTVKVKKPRKAKVKPKKEKHVKFSKAFKTKVHEIMDGDKVHGYYQDNRIDTLEPAQLASQQNVQRLPNQGLGFAGYLFNYDRVLHTVGRMWGQKSAVQNPQISDVNGFDPTSTVIEVKKQWWTFRLRNNSSRTVHIRVYKCARRSNPPAGFTADPLTAWSAGITQMVADKQLLATPVLTANTLHTGPTISNQFRSEWKNDCVKITMEPGQYYTFNIEGPQMTYRGQDFYEGGTYRTVQKQDVQLIWVSNADLVGTHTGTTAGNYGYAPDSISTEPYSERVIVESTYHCAVAMPEKVGGILQVAAFNTDTNFQNTARIRKTAIDDFASTTFGTTLDRRDEENPQAQVS</sequence>
<organism evidence="2">
    <name type="scientific">Cressdnaviricota sp</name>
    <dbReference type="NCBI Taxonomy" id="2748378"/>
    <lineage>
        <taxon>Viruses</taxon>
        <taxon>Monodnaviria</taxon>
        <taxon>Shotokuvirae</taxon>
        <taxon>Cressdnaviricota</taxon>
    </lineage>
</organism>
<dbReference type="EMBL" id="MN928928">
    <property type="protein sequence ID" value="QJI53463.1"/>
    <property type="molecule type" value="Genomic_DNA"/>
</dbReference>
<feature type="compositionally biased region" description="Low complexity" evidence="1">
    <location>
        <begin position="50"/>
        <end position="70"/>
    </location>
</feature>
<feature type="region of interest" description="Disordered" evidence="1">
    <location>
        <begin position="1"/>
        <end position="94"/>
    </location>
</feature>
<name>A0A6M3YNI3_9VIRU</name>
<accession>A0A6M3YNI3</accession>